<accession>A0AAD7QX83</accession>
<feature type="region of interest" description="Disordered" evidence="1">
    <location>
        <begin position="370"/>
        <end position="441"/>
    </location>
</feature>
<dbReference type="AlphaFoldDB" id="A0AAD7QX83"/>
<dbReference type="RefSeq" id="XP_056046603.1">
    <property type="nucleotide sequence ID" value="XM_056191319.1"/>
</dbReference>
<evidence type="ECO:0000313" key="2">
    <source>
        <dbReference type="EMBL" id="KAJ8103153.1"/>
    </source>
</evidence>
<feature type="region of interest" description="Disordered" evidence="1">
    <location>
        <begin position="150"/>
        <end position="174"/>
    </location>
</feature>
<dbReference type="GeneID" id="80886485"/>
<dbReference type="EMBL" id="JARPMG010000002">
    <property type="protein sequence ID" value="KAJ8103153.1"/>
    <property type="molecule type" value="Genomic_DNA"/>
</dbReference>
<organism evidence="2 3">
    <name type="scientific">Lipomyces tetrasporus</name>
    <dbReference type="NCBI Taxonomy" id="54092"/>
    <lineage>
        <taxon>Eukaryota</taxon>
        <taxon>Fungi</taxon>
        <taxon>Dikarya</taxon>
        <taxon>Ascomycota</taxon>
        <taxon>Saccharomycotina</taxon>
        <taxon>Lipomycetes</taxon>
        <taxon>Lipomycetales</taxon>
        <taxon>Lipomycetaceae</taxon>
        <taxon>Lipomyces</taxon>
    </lineage>
</organism>
<feature type="compositionally biased region" description="Basic and acidic residues" evidence="1">
    <location>
        <begin position="377"/>
        <end position="434"/>
    </location>
</feature>
<feature type="region of interest" description="Disordered" evidence="1">
    <location>
        <begin position="545"/>
        <end position="573"/>
    </location>
</feature>
<dbReference type="Proteomes" id="UP001217417">
    <property type="component" value="Unassembled WGS sequence"/>
</dbReference>
<evidence type="ECO:0000313" key="3">
    <source>
        <dbReference type="Proteomes" id="UP001217417"/>
    </source>
</evidence>
<feature type="region of interest" description="Disordered" evidence="1">
    <location>
        <begin position="519"/>
        <end position="538"/>
    </location>
</feature>
<feature type="region of interest" description="Disordered" evidence="1">
    <location>
        <begin position="1"/>
        <end position="55"/>
    </location>
</feature>
<gene>
    <name evidence="2" type="ORF">POJ06DRAFT_64343</name>
</gene>
<protein>
    <submittedName>
        <fullName evidence="2">Uncharacterized protein</fullName>
    </submittedName>
</protein>
<evidence type="ECO:0000256" key="1">
    <source>
        <dbReference type="SAM" id="MobiDB-lite"/>
    </source>
</evidence>
<comment type="caution">
    <text evidence="2">The sequence shown here is derived from an EMBL/GenBank/DDBJ whole genome shotgun (WGS) entry which is preliminary data.</text>
</comment>
<keyword evidence="3" id="KW-1185">Reference proteome</keyword>
<feature type="compositionally biased region" description="Low complexity" evidence="1">
    <location>
        <begin position="549"/>
        <end position="565"/>
    </location>
</feature>
<name>A0AAD7QX83_9ASCO</name>
<feature type="compositionally biased region" description="Low complexity" evidence="1">
    <location>
        <begin position="22"/>
        <end position="31"/>
    </location>
</feature>
<reference evidence="2" key="1">
    <citation type="submission" date="2023-03" db="EMBL/GenBank/DDBJ databases">
        <title>Near-Complete genome sequence of Lipomyces tetrasporous NRRL Y-64009, an oleaginous yeast capable of growing on lignocellulosic hydrolysates.</title>
        <authorList>
            <consortium name="Lawrence Berkeley National Laboratory"/>
            <person name="Jagtap S.S."/>
            <person name="Liu J.-J."/>
            <person name="Walukiewicz H.E."/>
            <person name="Pangilinan J."/>
            <person name="Lipzen A."/>
            <person name="Ahrendt S."/>
            <person name="Koriabine M."/>
            <person name="Cobaugh K."/>
            <person name="Salamov A."/>
            <person name="Yoshinaga Y."/>
            <person name="Ng V."/>
            <person name="Daum C."/>
            <person name="Grigoriev I.V."/>
            <person name="Slininger P.J."/>
            <person name="Dien B.S."/>
            <person name="Jin Y.-S."/>
            <person name="Rao C.V."/>
        </authorList>
    </citation>
    <scope>NUCLEOTIDE SEQUENCE</scope>
    <source>
        <strain evidence="2">NRRL Y-64009</strain>
    </source>
</reference>
<sequence>MNYLRDLLYNSGSVREPRKSSTAEATEASSSIADRKRDAEVGTKQQKKKSTPRGDLLALLEANKEQYPTDAENLHDPDEAVEPSSFTGGTHVLKIEEINMAGQGDVRSPGARRMLNNIAAYAPQLPPDVGLLPPRTPSPRIDQWLVCCSEKDSDPPKYEQSTPSPKPRKKKDESPVLKGAITMLSEQLSPPGNKITDRWQLMSEYRSLDSRLMRLEVMEAVMRIQIRAMAPSATDIIYEDDDSAWEDLEDDSVEKYELACSSEYRDDGASIEIVDGGDEGSTAGRYLQDASYDECTGSTDESLTIISTLLPLGMEPVNSVVCGSKCMQQEDKSDEKGDVSEHLQSDWPYLAEMDESAEFLRSNLKPGFCDPFDDEDNRSNTTDDKKLLPPRRLDYITRSRPTTDRKVNRLDDFDDRSNQENRRARNDRRGNKSRLEHHRPRSALSIDPFQFLRDDFDYMNDNDLLPTSDSDSECGQLQSITNQCSEPLDIGQNTISPELNAKVTRDIMEMLDGKVDEGLLKSPQGGRIGSSPPGRQDTVQWTDLRSHASPTCSNRSGSTSSTLSTPRKSACKSPKSVCRRKGLHVRFNEFAEVRVIRDIDEPDSLDAGGGWNW</sequence>
<proteinExistence type="predicted"/>